<evidence type="ECO:0000256" key="1">
    <source>
        <dbReference type="SAM" id="Phobius"/>
    </source>
</evidence>
<keyword evidence="1" id="KW-0812">Transmembrane</keyword>
<dbReference type="AlphaFoldDB" id="A0A430F539"/>
<comment type="caution">
    <text evidence="2">The sequence shown here is derived from an EMBL/GenBank/DDBJ whole genome shotgun (WGS) entry which is preliminary data.</text>
</comment>
<keyword evidence="1" id="KW-0472">Membrane</keyword>
<evidence type="ECO:0000313" key="3">
    <source>
        <dbReference type="Proteomes" id="UP000288052"/>
    </source>
</evidence>
<dbReference type="RefSeq" id="WP_126032647.1">
    <property type="nucleotide sequence ID" value="NZ_QXGI01000008.1"/>
</dbReference>
<proteinExistence type="predicted"/>
<dbReference type="Proteomes" id="UP000288052">
    <property type="component" value="Unassembled WGS sequence"/>
</dbReference>
<sequence>MTRQDKTPKIWQRALAAACTIAAIAAFGYVAAGPGFYRAPWAYTLAWLTFLAAAAYAVPMLDVTCETLTLAWRRTKRIARHAKRALG</sequence>
<gene>
    <name evidence="2" type="ORF">D2E22_1664</name>
</gene>
<organism evidence="2 3">
    <name type="scientific">Bifidobacterium castoris</name>
    <dbReference type="NCBI Taxonomy" id="2306972"/>
    <lineage>
        <taxon>Bacteria</taxon>
        <taxon>Bacillati</taxon>
        <taxon>Actinomycetota</taxon>
        <taxon>Actinomycetes</taxon>
        <taxon>Bifidobacteriales</taxon>
        <taxon>Bifidobacteriaceae</taxon>
        <taxon>Bifidobacterium</taxon>
    </lineage>
</organism>
<protein>
    <submittedName>
        <fullName evidence="2">Uncharacterized protein</fullName>
    </submittedName>
</protein>
<name>A0A430F539_9BIFI</name>
<keyword evidence="1" id="KW-1133">Transmembrane helix</keyword>
<reference evidence="2 3" key="1">
    <citation type="submission" date="2018-09" db="EMBL/GenBank/DDBJ databases">
        <title>Characterization of the phylogenetic diversity of five novel species belonging to the genus Bifidobacterium.</title>
        <authorList>
            <person name="Lugli G.A."/>
            <person name="Duranti S."/>
            <person name="Milani C."/>
        </authorList>
    </citation>
    <scope>NUCLEOTIDE SEQUENCE [LARGE SCALE GENOMIC DNA]</scope>
    <source>
        <strain evidence="2 3">2020B</strain>
    </source>
</reference>
<dbReference type="OrthoDB" id="10010199at2"/>
<feature type="transmembrane region" description="Helical" evidence="1">
    <location>
        <begin position="42"/>
        <end position="72"/>
    </location>
</feature>
<keyword evidence="3" id="KW-1185">Reference proteome</keyword>
<accession>A0A430F539</accession>
<dbReference type="EMBL" id="QXGI01000008">
    <property type="protein sequence ID" value="RSX46092.1"/>
    <property type="molecule type" value="Genomic_DNA"/>
</dbReference>
<evidence type="ECO:0000313" key="2">
    <source>
        <dbReference type="EMBL" id="RSX46092.1"/>
    </source>
</evidence>